<dbReference type="EMBL" id="PVWG01000010">
    <property type="protein sequence ID" value="PSB19416.1"/>
    <property type="molecule type" value="Genomic_DNA"/>
</dbReference>
<dbReference type="AlphaFoldDB" id="A0A2T1DG13"/>
<proteinExistence type="predicted"/>
<evidence type="ECO:0000313" key="1">
    <source>
        <dbReference type="EMBL" id="PSB19416.1"/>
    </source>
</evidence>
<organism evidence="1 2">
    <name type="scientific">Phormidesmis priestleyi ULC007</name>
    <dbReference type="NCBI Taxonomy" id="1920490"/>
    <lineage>
        <taxon>Bacteria</taxon>
        <taxon>Bacillati</taxon>
        <taxon>Cyanobacteriota</taxon>
        <taxon>Cyanophyceae</taxon>
        <taxon>Leptolyngbyales</taxon>
        <taxon>Leptolyngbyaceae</taxon>
        <taxon>Phormidesmis</taxon>
    </lineage>
</organism>
<sequence>MNSDTVLRLFQKGFHVTIGATAMLIEVLQDPQRREQNLSKLKLELDQLAQEWAEKGEITEQEARSFVEIFLDQRRNVSDRAASETTVTTIATPVVPPSTEVLELQELTAQLAAIRAELAHLREQKEL</sequence>
<name>A0A2T1DG13_9CYAN</name>
<comment type="caution">
    <text evidence="1">The sequence shown here is derived from an EMBL/GenBank/DDBJ whole genome shotgun (WGS) entry which is preliminary data.</text>
</comment>
<dbReference type="Proteomes" id="UP000238634">
    <property type="component" value="Unassembled WGS sequence"/>
</dbReference>
<dbReference type="STRING" id="1920490.GCA_001895925_04619"/>
<dbReference type="RefSeq" id="WP_073071828.1">
    <property type="nucleotide sequence ID" value="NZ_MPPI01000013.1"/>
</dbReference>
<evidence type="ECO:0000313" key="2">
    <source>
        <dbReference type="Proteomes" id="UP000238634"/>
    </source>
</evidence>
<keyword evidence="2" id="KW-1185">Reference proteome</keyword>
<reference evidence="1 2" key="2">
    <citation type="submission" date="2018-03" db="EMBL/GenBank/DDBJ databases">
        <title>The ancient ancestry and fast evolution of plastids.</title>
        <authorList>
            <person name="Moore K.R."/>
            <person name="Magnabosco C."/>
            <person name="Momper L."/>
            <person name="Gold D.A."/>
            <person name="Bosak T."/>
            <person name="Fournier G.P."/>
        </authorList>
    </citation>
    <scope>NUCLEOTIDE SEQUENCE [LARGE SCALE GENOMIC DNA]</scope>
    <source>
        <strain evidence="1 2">ULC007</strain>
    </source>
</reference>
<gene>
    <name evidence="1" type="ORF">C7B65_10860</name>
</gene>
<protein>
    <submittedName>
        <fullName evidence="1">Uncharacterized protein</fullName>
    </submittedName>
</protein>
<dbReference type="OrthoDB" id="560634at2"/>
<reference evidence="1 2" key="1">
    <citation type="submission" date="2018-02" db="EMBL/GenBank/DDBJ databases">
        <authorList>
            <person name="Cohen D.B."/>
            <person name="Kent A.D."/>
        </authorList>
    </citation>
    <scope>NUCLEOTIDE SEQUENCE [LARGE SCALE GENOMIC DNA]</scope>
    <source>
        <strain evidence="1 2">ULC007</strain>
    </source>
</reference>
<accession>A0A2T1DG13</accession>